<protein>
    <submittedName>
        <fullName evidence="3">Amidohydrolase family protein</fullName>
    </submittedName>
</protein>
<dbReference type="Proteomes" id="UP001183202">
    <property type="component" value="Unassembled WGS sequence"/>
</dbReference>
<sequence length="316" mass="34624">MRDAALMVARRVGPVVDSNVHLWAQGRNPVFWLEDRTMLRDMIGDYDSLPDTYTLADYDEATSGFDVRGIIWSDAGAADPVAAAEWVASQNTAGRVIGLVALGDPTDPGFEQLVTALRANALVTSVRVRLVPAFQPGAPAAAPDADGRLIDALELLADQELVATIETGPSEIARVADLARRFPRLQVVLDHFGWPDDLSDAGRRAHLALLRRLADEPNVTTRIDAIGTIFRAWDTDTLRPWLQGVVEAFGAERCMLGSDLPIETLHSSFSDLYTAYDTIFDSCSETDRRLLFGDTAQRLYGRNMRQARCPPCPSKG</sequence>
<organism evidence="3 4">
    <name type="scientific">Pseudonocardia charpentierae</name>
    <dbReference type="NCBI Taxonomy" id="3075545"/>
    <lineage>
        <taxon>Bacteria</taxon>
        <taxon>Bacillati</taxon>
        <taxon>Actinomycetota</taxon>
        <taxon>Actinomycetes</taxon>
        <taxon>Pseudonocardiales</taxon>
        <taxon>Pseudonocardiaceae</taxon>
        <taxon>Pseudonocardia</taxon>
    </lineage>
</organism>
<proteinExistence type="inferred from homology"/>
<evidence type="ECO:0000259" key="2">
    <source>
        <dbReference type="Pfam" id="PF04909"/>
    </source>
</evidence>
<dbReference type="Pfam" id="PF04909">
    <property type="entry name" value="Amidohydro_2"/>
    <property type="match status" value="1"/>
</dbReference>
<evidence type="ECO:0000313" key="3">
    <source>
        <dbReference type="EMBL" id="MDT0352662.1"/>
    </source>
</evidence>
<dbReference type="EMBL" id="JAVREJ010000020">
    <property type="protein sequence ID" value="MDT0352662.1"/>
    <property type="molecule type" value="Genomic_DNA"/>
</dbReference>
<comment type="similarity">
    <text evidence="1">Belongs to the metallo-dependent hydrolases superfamily.</text>
</comment>
<dbReference type="InterPro" id="IPR006680">
    <property type="entry name" value="Amidohydro-rel"/>
</dbReference>
<dbReference type="InterPro" id="IPR032466">
    <property type="entry name" value="Metal_Hydrolase"/>
</dbReference>
<accession>A0ABU2NGD7</accession>
<dbReference type="PANTHER" id="PTHR43569">
    <property type="entry name" value="AMIDOHYDROLASE"/>
    <property type="match status" value="1"/>
</dbReference>
<comment type="caution">
    <text evidence="3">The sequence shown here is derived from an EMBL/GenBank/DDBJ whole genome shotgun (WGS) entry which is preliminary data.</text>
</comment>
<dbReference type="RefSeq" id="WP_311559168.1">
    <property type="nucleotide sequence ID" value="NZ_JAVREJ010000020.1"/>
</dbReference>
<evidence type="ECO:0000313" key="4">
    <source>
        <dbReference type="Proteomes" id="UP001183202"/>
    </source>
</evidence>
<reference evidence="4" key="1">
    <citation type="submission" date="2023-07" db="EMBL/GenBank/DDBJ databases">
        <title>30 novel species of actinomycetes from the DSMZ collection.</title>
        <authorList>
            <person name="Nouioui I."/>
        </authorList>
    </citation>
    <scope>NUCLEOTIDE SEQUENCE [LARGE SCALE GENOMIC DNA]</scope>
    <source>
        <strain evidence="4">DSM 45834</strain>
    </source>
</reference>
<keyword evidence="4" id="KW-1185">Reference proteome</keyword>
<dbReference type="Gene3D" id="3.20.20.140">
    <property type="entry name" value="Metal-dependent hydrolases"/>
    <property type="match status" value="1"/>
</dbReference>
<dbReference type="InterPro" id="IPR052350">
    <property type="entry name" value="Metallo-dep_Lactonases"/>
</dbReference>
<evidence type="ECO:0000256" key="1">
    <source>
        <dbReference type="ARBA" id="ARBA00038310"/>
    </source>
</evidence>
<dbReference type="PANTHER" id="PTHR43569:SF2">
    <property type="entry name" value="AMIDOHYDROLASE-RELATED DOMAIN-CONTAINING PROTEIN"/>
    <property type="match status" value="1"/>
</dbReference>
<dbReference type="SUPFAM" id="SSF51556">
    <property type="entry name" value="Metallo-dependent hydrolases"/>
    <property type="match status" value="1"/>
</dbReference>
<gene>
    <name evidence="3" type="ORF">RM445_24370</name>
</gene>
<feature type="domain" description="Amidohydrolase-related" evidence="2">
    <location>
        <begin position="16"/>
        <end position="302"/>
    </location>
</feature>
<name>A0ABU2NGD7_9PSEU</name>